<feature type="transmembrane region" description="Helical" evidence="2">
    <location>
        <begin position="494"/>
        <end position="516"/>
    </location>
</feature>
<name>A0ABR4WB08_9GAMM</name>
<dbReference type="Proteomes" id="UP000029443">
    <property type="component" value="Unassembled WGS sequence"/>
</dbReference>
<feature type="transmembrane region" description="Helical" evidence="2">
    <location>
        <begin position="285"/>
        <end position="306"/>
    </location>
</feature>
<evidence type="ECO:0000313" key="6">
    <source>
        <dbReference type="Proteomes" id="UP000029443"/>
    </source>
</evidence>
<evidence type="ECO:0000259" key="4">
    <source>
        <dbReference type="Pfam" id="PF13401"/>
    </source>
</evidence>
<organism evidence="5 6">
    <name type="scientific">Alcanivorax jadensis T9</name>
    <dbReference type="NCBI Taxonomy" id="1177181"/>
    <lineage>
        <taxon>Bacteria</taxon>
        <taxon>Pseudomonadati</taxon>
        <taxon>Pseudomonadota</taxon>
        <taxon>Gammaproteobacteria</taxon>
        <taxon>Oceanospirillales</taxon>
        <taxon>Alcanivoracaceae</taxon>
        <taxon>Alcanivorax</taxon>
    </lineage>
</organism>
<keyword evidence="3" id="KW-0732">Signal</keyword>
<sequence>MVSPCLRLCVALIVLALTATVQANGVAACEAAGQTLEQLQQEKQQQAAQLQQLQDYLNGQVPDPVQLAALLGHPLEETAPLSQRRPGQRSVPDNKCDALQNDIDTLLGQLSRQDQKLHTLRQQFTQLPDTQRQAFSSLAALYQHLQTLTDPQDTQEAVSLAATTLSDHVRQAWAILPLLGLSPQQALQQLDQLWYQSPSLTPPPQPTAQWRDLLRTRLEMQSQLRQLRADLWQRRSLWSQIDAMGGPAQAPALLHHEAERIGQRLLDTAHVIDLDLQESAKNKRFLPLVQNSVALILGIAGFMLLIRLARRTRQWTLTLHESVVRASGEHRWLRNASRLISGLAPMLPWVLLWLMLDLLAPYLDTPSTRILVWLLPLARLYVIYGLFCLVGEWLVIRVAQSANAYLSSDQSRQVHDHARFISRWLILPWLPLLIVWESLGPSLLYYLCLGILLVAIYWGLGRLLALRPQDYQRCLQAILPSRLDPLAEKLLTPVLFWLFAPLLLPVALASFLVGFVDRVLADFDWYMRFKARLFRLRTRINNDEEDPDNEQPVDEHYERWFATALPEGSKTPFVDTGLVTAMEKNIQRWHEDKTDENAQVVVGEKGCGKTVSIERLERALSESCKGLNLVKLTVPAKTIDPDAILSLVGDALDVDLASEGPAALVKSDEERQPTLVVLDEAQNFFLKEIGGLEGWRTVLSLVNARLDNVFWLLMINNQSWAYLCNVFGRDYQFRNVVKVKRWGQTDIRSLILARNHLSGHRVRYDEVLLSSRGPEAGNVRNAEQRYFSLLWDACRGNPMVALRLWLTSVKPKGRQVLVGLPTPPSASILDSMGENALFVYAAIATHENLTSQEISHVTNLPGNVVRYALKGGFDAGFLNKSEDGRYRLKPLWYQQVISYLTRKNLLNE</sequence>
<evidence type="ECO:0000256" key="2">
    <source>
        <dbReference type="SAM" id="Phobius"/>
    </source>
</evidence>
<evidence type="ECO:0000313" key="5">
    <source>
        <dbReference type="EMBL" id="KGD60588.1"/>
    </source>
</evidence>
<keyword evidence="6" id="KW-1185">Reference proteome</keyword>
<gene>
    <name evidence="5" type="ORF">T9A_02323</name>
</gene>
<feature type="transmembrane region" description="Helical" evidence="2">
    <location>
        <begin position="339"/>
        <end position="360"/>
    </location>
</feature>
<feature type="transmembrane region" description="Helical" evidence="2">
    <location>
        <begin position="420"/>
        <end position="437"/>
    </location>
</feature>
<accession>A0ABR4WB08</accession>
<dbReference type="Gene3D" id="3.40.50.300">
    <property type="entry name" value="P-loop containing nucleotide triphosphate hydrolases"/>
    <property type="match status" value="1"/>
</dbReference>
<proteinExistence type="predicted"/>
<feature type="signal peptide" evidence="3">
    <location>
        <begin position="1"/>
        <end position="23"/>
    </location>
</feature>
<evidence type="ECO:0000256" key="1">
    <source>
        <dbReference type="SAM" id="Coils"/>
    </source>
</evidence>
<comment type="caution">
    <text evidence="5">The sequence shown here is derived from an EMBL/GenBank/DDBJ whole genome shotgun (WGS) entry which is preliminary data.</text>
</comment>
<feature type="transmembrane region" description="Helical" evidence="2">
    <location>
        <begin position="380"/>
        <end position="399"/>
    </location>
</feature>
<dbReference type="InterPro" id="IPR049945">
    <property type="entry name" value="AAA_22"/>
</dbReference>
<reference evidence="5 6" key="1">
    <citation type="submission" date="2012-09" db="EMBL/GenBank/DDBJ databases">
        <title>Genome Sequence of alkane-degrading Bacterium Alcanivorax jadensis T9.</title>
        <authorList>
            <person name="Lai Q."/>
            <person name="Shao Z."/>
        </authorList>
    </citation>
    <scope>NUCLEOTIDE SEQUENCE [LARGE SCALE GENOMIC DNA]</scope>
    <source>
        <strain evidence="5 6">T9</strain>
    </source>
</reference>
<dbReference type="Pfam" id="PF13401">
    <property type="entry name" value="AAA_22"/>
    <property type="match status" value="1"/>
</dbReference>
<dbReference type="SUPFAM" id="SSF52540">
    <property type="entry name" value="P-loop containing nucleoside triphosphate hydrolases"/>
    <property type="match status" value="1"/>
</dbReference>
<feature type="chain" id="PRO_5046146234" description="ORC1/DEAH AAA+ ATPase domain-containing protein" evidence="3">
    <location>
        <begin position="24"/>
        <end position="908"/>
    </location>
</feature>
<dbReference type="PROSITE" id="PS51257">
    <property type="entry name" value="PROKAR_LIPOPROTEIN"/>
    <property type="match status" value="1"/>
</dbReference>
<feature type="domain" description="ORC1/DEAH AAA+ ATPase" evidence="4">
    <location>
        <begin position="597"/>
        <end position="715"/>
    </location>
</feature>
<keyword evidence="2" id="KW-1133">Transmembrane helix</keyword>
<evidence type="ECO:0000256" key="3">
    <source>
        <dbReference type="SAM" id="SignalP"/>
    </source>
</evidence>
<keyword evidence="2" id="KW-0472">Membrane</keyword>
<keyword evidence="2" id="KW-0812">Transmembrane</keyword>
<dbReference type="RefSeq" id="WP_035248591.1">
    <property type="nucleotide sequence ID" value="NZ_ARXU01000009.1"/>
</dbReference>
<dbReference type="InterPro" id="IPR027417">
    <property type="entry name" value="P-loop_NTPase"/>
</dbReference>
<feature type="transmembrane region" description="Helical" evidence="2">
    <location>
        <begin position="443"/>
        <end position="465"/>
    </location>
</feature>
<feature type="coiled-coil region" evidence="1">
    <location>
        <begin position="29"/>
        <end position="56"/>
    </location>
</feature>
<keyword evidence="1" id="KW-0175">Coiled coil</keyword>
<protein>
    <recommendedName>
        <fullName evidence="4">ORC1/DEAH AAA+ ATPase domain-containing protein</fullName>
    </recommendedName>
</protein>
<dbReference type="EMBL" id="ARXU01000009">
    <property type="protein sequence ID" value="KGD60588.1"/>
    <property type="molecule type" value="Genomic_DNA"/>
</dbReference>